<gene>
    <name evidence="2" type="ORF">PJF56_08220</name>
</gene>
<accession>A0ABT7BI31</accession>
<name>A0ABT7BI31_9CYAN</name>
<dbReference type="RefSeq" id="WP_283762156.1">
    <property type="nucleotide sequence ID" value="NZ_JAQPOK010000068.1"/>
</dbReference>
<dbReference type="InterPro" id="IPR027417">
    <property type="entry name" value="P-loop_NTPase"/>
</dbReference>
<dbReference type="Pfam" id="PF13469">
    <property type="entry name" value="Sulfotransfer_3"/>
    <property type="match status" value="1"/>
</dbReference>
<reference evidence="2 3" key="1">
    <citation type="submission" date="2023-01" db="EMBL/GenBank/DDBJ databases">
        <title>Novel diversity within Roseofilum (Cyanobacteria; Desertifilaceae) from marine benthic mats with descriptions of four novel species.</title>
        <authorList>
            <person name="Wang Y."/>
            <person name="Berthold D.E."/>
            <person name="Hu J."/>
            <person name="Lefler F.W."/>
            <person name="Laughinghouse H.D. IV."/>
        </authorList>
    </citation>
    <scope>NUCLEOTIDE SEQUENCE [LARGE SCALE GENOMIC DNA]</scope>
    <source>
        <strain evidence="2 3">BLCC-M91</strain>
    </source>
</reference>
<keyword evidence="1" id="KW-0808">Transferase</keyword>
<evidence type="ECO:0000313" key="3">
    <source>
        <dbReference type="Proteomes" id="UP001231370"/>
    </source>
</evidence>
<proteinExistence type="predicted"/>
<organism evidence="2 3">
    <name type="scientific">Roseofilum halophilum BLCC-M91</name>
    <dbReference type="NCBI Taxonomy" id="3022259"/>
    <lineage>
        <taxon>Bacteria</taxon>
        <taxon>Bacillati</taxon>
        <taxon>Cyanobacteriota</taxon>
        <taxon>Cyanophyceae</taxon>
        <taxon>Desertifilales</taxon>
        <taxon>Desertifilaceae</taxon>
        <taxon>Roseofilum</taxon>
        <taxon>Roseofilum halophilum</taxon>
    </lineage>
</organism>
<protein>
    <submittedName>
        <fullName evidence="2">Sulfotransferase</fullName>
    </submittedName>
</protein>
<comment type="caution">
    <text evidence="2">The sequence shown here is derived from an EMBL/GenBank/DDBJ whole genome shotgun (WGS) entry which is preliminary data.</text>
</comment>
<dbReference type="SUPFAM" id="SSF52540">
    <property type="entry name" value="P-loop containing nucleoside triphosphate hydrolases"/>
    <property type="match status" value="1"/>
</dbReference>
<dbReference type="EMBL" id="JAQPOK010000068">
    <property type="protein sequence ID" value="MDJ1178844.1"/>
    <property type="molecule type" value="Genomic_DNA"/>
</dbReference>
<sequence>MIMPNFLLIGAAKSGTSSVHNYLNQHPEIYMSKNKEPNFFAYEGWQPDFCGSGDAESTTNVKTIPYLKEYQALFEEVTEEKAIGESSTFYLYIPETAERIKHYIPDAKLIAILRHPVDRAYSFYSHLRRDGRETLKDFSKALKEEENRRKNHWSPVWRYQDFGFYGLQLQRYFDRFDRQQIKVYLYEDLQSDAKTMLKEIFQFLEVDDTFTPNLKLRYNKSEVPKNKLFHNFISNKNVVKRIIRPLIPAKIRQPMAAKAYRKNLGRLKPLSPELRQELIPIFREDILKLQDLIGRDLSHWLV</sequence>
<dbReference type="Gene3D" id="3.40.50.300">
    <property type="entry name" value="P-loop containing nucleotide triphosphate hydrolases"/>
    <property type="match status" value="1"/>
</dbReference>
<evidence type="ECO:0000256" key="1">
    <source>
        <dbReference type="ARBA" id="ARBA00022679"/>
    </source>
</evidence>
<dbReference type="InterPro" id="IPR037359">
    <property type="entry name" value="NST/OST"/>
</dbReference>
<dbReference type="PANTHER" id="PTHR10605">
    <property type="entry name" value="HEPARAN SULFATE SULFOTRANSFERASE"/>
    <property type="match status" value="1"/>
</dbReference>
<dbReference type="PANTHER" id="PTHR10605:SF56">
    <property type="entry name" value="BIFUNCTIONAL HEPARAN SULFATE N-DEACETYLASE_N-SULFOTRANSFERASE"/>
    <property type="match status" value="1"/>
</dbReference>
<evidence type="ECO:0000313" key="2">
    <source>
        <dbReference type="EMBL" id="MDJ1178844.1"/>
    </source>
</evidence>
<keyword evidence="3" id="KW-1185">Reference proteome</keyword>
<dbReference type="Proteomes" id="UP001231370">
    <property type="component" value="Unassembled WGS sequence"/>
</dbReference>